<sequence>DSQPDQKVAQSYTGHEPAAMRSIHNNYDPYEQVRSRIRDLEAIGHVVDKIELVCMGGTFLSSPINYQEEFIKGAYEGIVERRTDNLKEVKRIAEESKRRLIGLTIETRPDYCTAPYVDMMLNYGATRVEIGIQTVLDDVYKKVNRGHTTQDSINAIRIAKDAGFKINAHIMPNLPGSNYSKDLKMFDVLFSSPDYRPDMLKIYPCIVIKGTILYDWWKEGEFTPYSLDELIDLLSNVKQNIPHYVRIQRIMRDIPAFLIEAGCKKSNLRQLIHKKLS</sequence>
<keyword evidence="7" id="KW-0408">Iron</keyword>
<evidence type="ECO:0000256" key="7">
    <source>
        <dbReference type="ARBA" id="ARBA00023004"/>
    </source>
</evidence>
<dbReference type="GO" id="GO:0002926">
    <property type="term" value="P:tRNA wobble base 5-methoxycarbonylmethyl-2-thiouridinylation"/>
    <property type="evidence" value="ECO:0007669"/>
    <property type="project" value="TreeGrafter"/>
</dbReference>
<feature type="region of interest" description="Disordered" evidence="10">
    <location>
        <begin position="1"/>
        <end position="21"/>
    </location>
</feature>
<evidence type="ECO:0000256" key="8">
    <source>
        <dbReference type="ARBA" id="ARBA00023014"/>
    </source>
</evidence>
<dbReference type="InterPro" id="IPR007197">
    <property type="entry name" value="rSAM"/>
</dbReference>
<keyword evidence="6" id="KW-0479">Metal-binding</keyword>
<protein>
    <recommendedName>
        <fullName evidence="11">Radical SAM core domain-containing protein</fullName>
    </recommendedName>
</protein>
<accession>X1BNT0</accession>
<evidence type="ECO:0000256" key="1">
    <source>
        <dbReference type="ARBA" id="ARBA00001966"/>
    </source>
</evidence>
<evidence type="ECO:0000256" key="9">
    <source>
        <dbReference type="ARBA" id="ARBA00023315"/>
    </source>
</evidence>
<dbReference type="GO" id="GO:0016746">
    <property type="term" value="F:acyltransferase activity"/>
    <property type="evidence" value="ECO:0007669"/>
    <property type="project" value="UniProtKB-KW"/>
</dbReference>
<dbReference type="InterPro" id="IPR013785">
    <property type="entry name" value="Aldolase_TIM"/>
</dbReference>
<dbReference type="Pfam" id="PF04055">
    <property type="entry name" value="Radical_SAM"/>
    <property type="match status" value="1"/>
</dbReference>
<evidence type="ECO:0000256" key="2">
    <source>
        <dbReference type="ARBA" id="ARBA00022485"/>
    </source>
</evidence>
<evidence type="ECO:0000256" key="6">
    <source>
        <dbReference type="ARBA" id="ARBA00022723"/>
    </source>
</evidence>
<dbReference type="AlphaFoldDB" id="X1BNT0"/>
<comment type="caution">
    <text evidence="12">The sequence shown here is derived from an EMBL/GenBank/DDBJ whole genome shotgun (WGS) entry which is preliminary data.</text>
</comment>
<dbReference type="GO" id="GO:0005737">
    <property type="term" value="C:cytoplasm"/>
    <property type="evidence" value="ECO:0007669"/>
    <property type="project" value="TreeGrafter"/>
</dbReference>
<evidence type="ECO:0000256" key="10">
    <source>
        <dbReference type="SAM" id="MobiDB-lite"/>
    </source>
</evidence>
<dbReference type="GO" id="GO:0046872">
    <property type="term" value="F:metal ion binding"/>
    <property type="evidence" value="ECO:0007669"/>
    <property type="project" value="UniProtKB-KW"/>
</dbReference>
<dbReference type="PANTHER" id="PTHR11135:SF0">
    <property type="entry name" value="ELONGATOR COMPLEX PROTEIN 3"/>
    <property type="match status" value="1"/>
</dbReference>
<feature type="domain" description="Radical SAM core" evidence="11">
    <location>
        <begin position="1"/>
        <end position="255"/>
    </location>
</feature>
<keyword evidence="9" id="KW-0012">Acyltransferase</keyword>
<keyword evidence="8" id="KW-0411">Iron-sulfur</keyword>
<dbReference type="InterPro" id="IPR032432">
    <property type="entry name" value="Radical_SAM_C"/>
</dbReference>
<dbReference type="InterPro" id="IPR034687">
    <property type="entry name" value="ELP3-like"/>
</dbReference>
<dbReference type="GO" id="GO:0051539">
    <property type="term" value="F:4 iron, 4 sulfur cluster binding"/>
    <property type="evidence" value="ECO:0007669"/>
    <property type="project" value="UniProtKB-KW"/>
</dbReference>
<dbReference type="PROSITE" id="PS51918">
    <property type="entry name" value="RADICAL_SAM"/>
    <property type="match status" value="1"/>
</dbReference>
<dbReference type="InterPro" id="IPR039661">
    <property type="entry name" value="ELP3"/>
</dbReference>
<dbReference type="CDD" id="cd01335">
    <property type="entry name" value="Radical_SAM"/>
    <property type="match status" value="1"/>
</dbReference>
<evidence type="ECO:0000259" key="11">
    <source>
        <dbReference type="PROSITE" id="PS51918"/>
    </source>
</evidence>
<proteinExistence type="predicted"/>
<evidence type="ECO:0000256" key="4">
    <source>
        <dbReference type="ARBA" id="ARBA00022691"/>
    </source>
</evidence>
<keyword evidence="3" id="KW-0808">Transferase</keyword>
<dbReference type="SUPFAM" id="SSF102114">
    <property type="entry name" value="Radical SAM enzymes"/>
    <property type="match status" value="1"/>
</dbReference>
<name>X1BNT0_9ZZZZ</name>
<dbReference type="NCBIfam" id="TIGR01211">
    <property type="entry name" value="ELP3"/>
    <property type="match status" value="1"/>
</dbReference>
<dbReference type="InterPro" id="IPR058240">
    <property type="entry name" value="rSAM_sf"/>
</dbReference>
<feature type="non-terminal residue" evidence="12">
    <location>
        <position position="1"/>
    </location>
</feature>
<dbReference type="Pfam" id="PF16199">
    <property type="entry name" value="Radical_SAM_C"/>
    <property type="match status" value="1"/>
</dbReference>
<dbReference type="EMBL" id="BART01025093">
    <property type="protein sequence ID" value="GAG96650.1"/>
    <property type="molecule type" value="Genomic_DNA"/>
</dbReference>
<dbReference type="SMART" id="SM00729">
    <property type="entry name" value="Elp3"/>
    <property type="match status" value="1"/>
</dbReference>
<feature type="compositionally biased region" description="Polar residues" evidence="10">
    <location>
        <begin position="1"/>
        <end position="13"/>
    </location>
</feature>
<comment type="cofactor">
    <cofactor evidence="1">
        <name>[4Fe-4S] cluster</name>
        <dbReference type="ChEBI" id="CHEBI:49883"/>
    </cofactor>
</comment>
<reference evidence="12" key="1">
    <citation type="journal article" date="2014" name="Front. Microbiol.">
        <title>High frequency of phylogenetically diverse reductive dehalogenase-homologous genes in deep subseafloor sedimentary metagenomes.</title>
        <authorList>
            <person name="Kawai M."/>
            <person name="Futagami T."/>
            <person name="Toyoda A."/>
            <person name="Takaki Y."/>
            <person name="Nishi S."/>
            <person name="Hori S."/>
            <person name="Arai W."/>
            <person name="Tsubouchi T."/>
            <person name="Morono Y."/>
            <person name="Uchiyama I."/>
            <person name="Ito T."/>
            <person name="Fujiyama A."/>
            <person name="Inagaki F."/>
            <person name="Takami H."/>
        </authorList>
    </citation>
    <scope>NUCLEOTIDE SEQUENCE</scope>
    <source>
        <strain evidence="12">Expedition CK06-06</strain>
    </source>
</reference>
<gene>
    <name evidence="12" type="ORF">S01H4_45124</name>
</gene>
<organism evidence="12">
    <name type="scientific">marine sediment metagenome</name>
    <dbReference type="NCBI Taxonomy" id="412755"/>
    <lineage>
        <taxon>unclassified sequences</taxon>
        <taxon>metagenomes</taxon>
        <taxon>ecological metagenomes</taxon>
    </lineage>
</organism>
<keyword evidence="2" id="KW-0004">4Fe-4S</keyword>
<dbReference type="PANTHER" id="PTHR11135">
    <property type="entry name" value="HISTONE ACETYLTRANSFERASE-RELATED"/>
    <property type="match status" value="1"/>
</dbReference>
<dbReference type="InterPro" id="IPR006638">
    <property type="entry name" value="Elp3/MiaA/NifB-like_rSAM"/>
</dbReference>
<evidence type="ECO:0000256" key="5">
    <source>
        <dbReference type="ARBA" id="ARBA00022694"/>
    </source>
</evidence>
<keyword evidence="5" id="KW-0819">tRNA processing</keyword>
<keyword evidence="4" id="KW-0949">S-adenosyl-L-methionine</keyword>
<evidence type="ECO:0000313" key="12">
    <source>
        <dbReference type="EMBL" id="GAG96650.1"/>
    </source>
</evidence>
<dbReference type="Gene3D" id="3.20.20.70">
    <property type="entry name" value="Aldolase class I"/>
    <property type="match status" value="1"/>
</dbReference>
<evidence type="ECO:0000256" key="3">
    <source>
        <dbReference type="ARBA" id="ARBA00022679"/>
    </source>
</evidence>